<dbReference type="PANTHER" id="PTHR31557">
    <property type="entry name" value="5C820-RELATED-RELATED"/>
    <property type="match status" value="1"/>
</dbReference>
<dbReference type="Proteomes" id="UP001054902">
    <property type="component" value="Unassembled WGS sequence"/>
</dbReference>
<dbReference type="AlphaFoldDB" id="A0AAD3H4U8"/>
<feature type="domain" description="Up-regulated in Daf-2" evidence="1">
    <location>
        <begin position="8"/>
        <end position="77"/>
    </location>
</feature>
<sequence>MSPRKTANKTANVLISNNTGKKLKNVTVYHRYSSQNKKNLYTFNGVHPGSTSNDTMKINYCTDVLEKGLSWWKVWYETSDGEKQITWPGNPRNGYGVHHHKNGVSFHTSTEGFQHHVLSSEDQNDPTVIIINNHSIQIVSRSGTSTTYTIPNH</sequence>
<name>A0AAD3H4U8_9STRA</name>
<reference evidence="2 3" key="1">
    <citation type="journal article" date="2021" name="Sci. Rep.">
        <title>The genome of the diatom Chaetoceros tenuissimus carries an ancient integrated fragment of an extant virus.</title>
        <authorList>
            <person name="Hongo Y."/>
            <person name="Kimura K."/>
            <person name="Takaki Y."/>
            <person name="Yoshida Y."/>
            <person name="Baba S."/>
            <person name="Kobayashi G."/>
            <person name="Nagasaki K."/>
            <person name="Hano T."/>
            <person name="Tomaru Y."/>
        </authorList>
    </citation>
    <scope>NUCLEOTIDE SEQUENCE [LARGE SCALE GENOMIC DNA]</scope>
    <source>
        <strain evidence="2 3">NIES-3715</strain>
    </source>
</reference>
<evidence type="ECO:0000313" key="2">
    <source>
        <dbReference type="EMBL" id="GFH49999.1"/>
    </source>
</evidence>
<dbReference type="EMBL" id="BLLK01000038">
    <property type="protein sequence ID" value="GFH49999.1"/>
    <property type="molecule type" value="Genomic_DNA"/>
</dbReference>
<dbReference type="InterPro" id="IPR041157">
    <property type="entry name" value="PUD1/2"/>
</dbReference>
<protein>
    <recommendedName>
        <fullName evidence="1">Up-regulated in Daf-2 domain-containing protein</fullName>
    </recommendedName>
</protein>
<dbReference type="Gene3D" id="2.60.40.3820">
    <property type="match status" value="1"/>
</dbReference>
<evidence type="ECO:0000313" key="3">
    <source>
        <dbReference type="Proteomes" id="UP001054902"/>
    </source>
</evidence>
<organism evidence="2 3">
    <name type="scientific">Chaetoceros tenuissimus</name>
    <dbReference type="NCBI Taxonomy" id="426638"/>
    <lineage>
        <taxon>Eukaryota</taxon>
        <taxon>Sar</taxon>
        <taxon>Stramenopiles</taxon>
        <taxon>Ochrophyta</taxon>
        <taxon>Bacillariophyta</taxon>
        <taxon>Coscinodiscophyceae</taxon>
        <taxon>Chaetocerotophycidae</taxon>
        <taxon>Chaetocerotales</taxon>
        <taxon>Chaetocerotaceae</taxon>
        <taxon>Chaetoceros</taxon>
    </lineage>
</organism>
<keyword evidence="3" id="KW-1185">Reference proteome</keyword>
<comment type="caution">
    <text evidence="2">The sequence shown here is derived from an EMBL/GenBank/DDBJ whole genome shotgun (WGS) entry which is preliminary data.</text>
</comment>
<proteinExistence type="predicted"/>
<gene>
    <name evidence="2" type="ORF">CTEN210_06475</name>
</gene>
<dbReference type="Pfam" id="PF18457">
    <property type="entry name" value="PUD1_2"/>
    <property type="match status" value="2"/>
</dbReference>
<feature type="domain" description="Up-regulated in Daf-2" evidence="1">
    <location>
        <begin position="105"/>
        <end position="148"/>
    </location>
</feature>
<accession>A0AAD3H4U8</accession>
<dbReference type="PANTHER" id="PTHR31557:SF0">
    <property type="entry name" value="5C820-RELATED"/>
    <property type="match status" value="1"/>
</dbReference>
<evidence type="ECO:0000259" key="1">
    <source>
        <dbReference type="Pfam" id="PF18457"/>
    </source>
</evidence>